<dbReference type="OrthoDB" id="440427at2759"/>
<keyword evidence="1" id="KW-0732">Signal</keyword>
<feature type="chain" id="PRO_5032656527" evidence="1">
    <location>
        <begin position="19"/>
        <end position="83"/>
    </location>
</feature>
<evidence type="ECO:0000256" key="1">
    <source>
        <dbReference type="SAM" id="SignalP"/>
    </source>
</evidence>
<accession>A0A813GIF9</accession>
<organism evidence="2 3">
    <name type="scientific">Polarella glacialis</name>
    <name type="common">Dinoflagellate</name>
    <dbReference type="NCBI Taxonomy" id="89957"/>
    <lineage>
        <taxon>Eukaryota</taxon>
        <taxon>Sar</taxon>
        <taxon>Alveolata</taxon>
        <taxon>Dinophyceae</taxon>
        <taxon>Suessiales</taxon>
        <taxon>Suessiaceae</taxon>
        <taxon>Polarella</taxon>
    </lineage>
</organism>
<gene>
    <name evidence="2" type="ORF">PGLA1383_LOCUS42103</name>
</gene>
<feature type="non-terminal residue" evidence="2">
    <location>
        <position position="1"/>
    </location>
</feature>
<keyword evidence="3" id="KW-1185">Reference proteome</keyword>
<dbReference type="AlphaFoldDB" id="A0A813GIF9"/>
<evidence type="ECO:0000313" key="3">
    <source>
        <dbReference type="Proteomes" id="UP000654075"/>
    </source>
</evidence>
<dbReference type="Proteomes" id="UP000654075">
    <property type="component" value="Unassembled WGS sequence"/>
</dbReference>
<name>A0A813GIF9_POLGL</name>
<sequence>VAPWFYLLLGSLAPCLERSKTVVLLASAQSCPAAAQAGCFDDDQFTCEKCCDTRMIPVGELNCWVGDIKFVTCCGLTNYRLQA</sequence>
<evidence type="ECO:0000313" key="2">
    <source>
        <dbReference type="EMBL" id="CAE8625058.1"/>
    </source>
</evidence>
<protein>
    <submittedName>
        <fullName evidence="2">Uncharacterized protein</fullName>
    </submittedName>
</protein>
<reference evidence="2" key="1">
    <citation type="submission" date="2021-02" db="EMBL/GenBank/DDBJ databases">
        <authorList>
            <person name="Dougan E. K."/>
            <person name="Rhodes N."/>
            <person name="Thang M."/>
            <person name="Chan C."/>
        </authorList>
    </citation>
    <scope>NUCLEOTIDE SEQUENCE</scope>
</reference>
<feature type="signal peptide" evidence="1">
    <location>
        <begin position="1"/>
        <end position="18"/>
    </location>
</feature>
<dbReference type="EMBL" id="CAJNNV010028563">
    <property type="protein sequence ID" value="CAE8625058.1"/>
    <property type="molecule type" value="Genomic_DNA"/>
</dbReference>
<comment type="caution">
    <text evidence="2">The sequence shown here is derived from an EMBL/GenBank/DDBJ whole genome shotgun (WGS) entry which is preliminary data.</text>
</comment>
<feature type="non-terminal residue" evidence="2">
    <location>
        <position position="83"/>
    </location>
</feature>
<proteinExistence type="predicted"/>